<protein>
    <submittedName>
        <fullName evidence="2">Uncharacterized protein</fullName>
    </submittedName>
</protein>
<reference evidence="2" key="1">
    <citation type="submission" date="2021-03" db="EMBL/GenBank/DDBJ databases">
        <title>Draft genome sequence of rust myrtle Austropuccinia psidii MF-1, a brazilian biotype.</title>
        <authorList>
            <person name="Quecine M.C."/>
            <person name="Pachon D.M.R."/>
            <person name="Bonatelli M.L."/>
            <person name="Correr F.H."/>
            <person name="Franceschini L.M."/>
            <person name="Leite T.F."/>
            <person name="Margarido G.R.A."/>
            <person name="Almeida C.A."/>
            <person name="Ferrarezi J.A."/>
            <person name="Labate C.A."/>
        </authorList>
    </citation>
    <scope>NUCLEOTIDE SEQUENCE</scope>
    <source>
        <strain evidence="2">MF-1</strain>
    </source>
</reference>
<comment type="caution">
    <text evidence="2">The sequence shown here is derived from an EMBL/GenBank/DDBJ whole genome shotgun (WGS) entry which is preliminary data.</text>
</comment>
<name>A0A9Q3D7B1_9BASI</name>
<sequence>MIPKGRIQTMDESKNPHPKSRQQAQNVGVSTSSSRCLPHPTVTQTVDSFLKASNALTGHRFFASSTTTDNKGLFVRTGTIPWQYAHGA</sequence>
<keyword evidence="3" id="KW-1185">Reference proteome</keyword>
<dbReference type="AlphaFoldDB" id="A0A9Q3D7B1"/>
<proteinExistence type="predicted"/>
<accession>A0A9Q3D7B1</accession>
<organism evidence="2 3">
    <name type="scientific">Austropuccinia psidii MF-1</name>
    <dbReference type="NCBI Taxonomy" id="1389203"/>
    <lineage>
        <taxon>Eukaryota</taxon>
        <taxon>Fungi</taxon>
        <taxon>Dikarya</taxon>
        <taxon>Basidiomycota</taxon>
        <taxon>Pucciniomycotina</taxon>
        <taxon>Pucciniomycetes</taxon>
        <taxon>Pucciniales</taxon>
        <taxon>Sphaerophragmiaceae</taxon>
        <taxon>Austropuccinia</taxon>
    </lineage>
</organism>
<dbReference type="Proteomes" id="UP000765509">
    <property type="component" value="Unassembled WGS sequence"/>
</dbReference>
<evidence type="ECO:0000313" key="3">
    <source>
        <dbReference type="Proteomes" id="UP000765509"/>
    </source>
</evidence>
<dbReference type="EMBL" id="AVOT02012895">
    <property type="protein sequence ID" value="MBW0495062.1"/>
    <property type="molecule type" value="Genomic_DNA"/>
</dbReference>
<feature type="compositionally biased region" description="Polar residues" evidence="1">
    <location>
        <begin position="21"/>
        <end position="38"/>
    </location>
</feature>
<evidence type="ECO:0000313" key="2">
    <source>
        <dbReference type="EMBL" id="MBW0495062.1"/>
    </source>
</evidence>
<feature type="region of interest" description="Disordered" evidence="1">
    <location>
        <begin position="1"/>
        <end position="38"/>
    </location>
</feature>
<evidence type="ECO:0000256" key="1">
    <source>
        <dbReference type="SAM" id="MobiDB-lite"/>
    </source>
</evidence>
<gene>
    <name evidence="2" type="ORF">O181_034777</name>
</gene>